<dbReference type="InterPro" id="IPR036259">
    <property type="entry name" value="MFS_trans_sf"/>
</dbReference>
<evidence type="ECO:0008006" key="10">
    <source>
        <dbReference type="Google" id="ProtNLM"/>
    </source>
</evidence>
<sequence>MTTEMFRGPVRFLTIASFVTTVGSGLYLAGSMLFFTRVVGLGVPGVSTGLAVATAVGILSGLPLGAVADRVGPRGLYVATQGVQATAMFLFPMAHSFAAFLALVTVAAIGQRGAQAVGGALVARISEPGERTRIRSHLRAVTNLGMGIGAAAAGVALQLDSTAGYTLLILANGLSFLAAAGLLLKIPSVRPVPRPPGARRMEAVRDRPYLALSLLCGVIAFQYDVVSLVLPLWLVSHTAAPRWWLSLLLVTNMAVVVLFQVRATRWVRGPLPASTALRGAGFLSLAGCTVLALAAGVSAPVAAALLLVGVLLLSSGELGLAAGAFEVSFALAPEHAQGQYQGAFNLADGVVRAASPVVLTALCLEWGKPGWVVLGVVLALCGLATRPLTRWAVRTRVLPVPEAPVPVG</sequence>
<evidence type="ECO:0000256" key="1">
    <source>
        <dbReference type="ARBA" id="ARBA00004651"/>
    </source>
</evidence>
<evidence type="ECO:0000313" key="9">
    <source>
        <dbReference type="Proteomes" id="UP000094094"/>
    </source>
</evidence>
<feature type="transmembrane region" description="Helical" evidence="7">
    <location>
        <begin position="165"/>
        <end position="184"/>
    </location>
</feature>
<keyword evidence="3" id="KW-1003">Cell membrane</keyword>
<comment type="subcellular location">
    <subcellularLocation>
        <location evidence="1">Cell membrane</location>
        <topology evidence="1">Multi-pass membrane protein</topology>
    </subcellularLocation>
</comment>
<accession>A0A1D7VNQ6</accession>
<feature type="transmembrane region" description="Helical" evidence="7">
    <location>
        <begin position="47"/>
        <end position="68"/>
    </location>
</feature>
<dbReference type="RefSeq" id="WP_069570519.1">
    <property type="nucleotide sequence ID" value="NZ_CP017157.1"/>
</dbReference>
<keyword evidence="5 7" id="KW-1133">Transmembrane helix</keyword>
<evidence type="ECO:0000313" key="8">
    <source>
        <dbReference type="EMBL" id="AOP48387.1"/>
    </source>
</evidence>
<dbReference type="SUPFAM" id="SSF103473">
    <property type="entry name" value="MFS general substrate transporter"/>
    <property type="match status" value="1"/>
</dbReference>
<evidence type="ECO:0000256" key="3">
    <source>
        <dbReference type="ARBA" id="ARBA00022475"/>
    </source>
</evidence>
<evidence type="ECO:0000256" key="5">
    <source>
        <dbReference type="ARBA" id="ARBA00022989"/>
    </source>
</evidence>
<name>A0A1D7VNQ6_9ACTN</name>
<protein>
    <recommendedName>
        <fullName evidence="10">MFS transporter</fullName>
    </recommendedName>
</protein>
<dbReference type="KEGG" id="slc:SL103_21005"/>
<dbReference type="Pfam" id="PF07690">
    <property type="entry name" value="MFS_1"/>
    <property type="match status" value="1"/>
</dbReference>
<dbReference type="EMBL" id="CP017157">
    <property type="protein sequence ID" value="AOP48387.1"/>
    <property type="molecule type" value="Genomic_DNA"/>
</dbReference>
<keyword evidence="4 7" id="KW-0812">Transmembrane</keyword>
<feature type="transmembrane region" description="Helical" evidence="7">
    <location>
        <begin position="282"/>
        <end position="313"/>
    </location>
</feature>
<gene>
    <name evidence="8" type="ORF">SL103_21005</name>
</gene>
<dbReference type="AlphaFoldDB" id="A0A1D7VNQ6"/>
<organism evidence="8 9">
    <name type="scientific">Streptomyces lydicus</name>
    <dbReference type="NCBI Taxonomy" id="47763"/>
    <lineage>
        <taxon>Bacteria</taxon>
        <taxon>Bacillati</taxon>
        <taxon>Actinomycetota</taxon>
        <taxon>Actinomycetes</taxon>
        <taxon>Kitasatosporales</taxon>
        <taxon>Streptomycetaceae</taxon>
        <taxon>Streptomyces</taxon>
    </lineage>
</organism>
<feature type="transmembrane region" description="Helical" evidence="7">
    <location>
        <begin position="88"/>
        <end position="109"/>
    </location>
</feature>
<dbReference type="GO" id="GO:0022857">
    <property type="term" value="F:transmembrane transporter activity"/>
    <property type="evidence" value="ECO:0007669"/>
    <property type="project" value="InterPro"/>
</dbReference>
<dbReference type="PANTHER" id="PTHR23517:SF2">
    <property type="entry name" value="MULTIDRUG RESISTANCE PROTEIN MDTH"/>
    <property type="match status" value="1"/>
</dbReference>
<evidence type="ECO:0000256" key="2">
    <source>
        <dbReference type="ARBA" id="ARBA00022448"/>
    </source>
</evidence>
<keyword evidence="9" id="KW-1185">Reference proteome</keyword>
<feature type="transmembrane region" description="Helical" evidence="7">
    <location>
        <begin position="241"/>
        <end position="261"/>
    </location>
</feature>
<evidence type="ECO:0000256" key="7">
    <source>
        <dbReference type="SAM" id="Phobius"/>
    </source>
</evidence>
<proteinExistence type="predicted"/>
<feature type="transmembrane region" description="Helical" evidence="7">
    <location>
        <begin position="209"/>
        <end position="235"/>
    </location>
</feature>
<dbReference type="PANTHER" id="PTHR23517">
    <property type="entry name" value="RESISTANCE PROTEIN MDTM, PUTATIVE-RELATED-RELATED"/>
    <property type="match status" value="1"/>
</dbReference>
<dbReference type="OrthoDB" id="6803299at2"/>
<dbReference type="Gene3D" id="1.20.1250.20">
    <property type="entry name" value="MFS general substrate transporter like domains"/>
    <property type="match status" value="1"/>
</dbReference>
<dbReference type="InterPro" id="IPR011701">
    <property type="entry name" value="MFS"/>
</dbReference>
<reference evidence="8 9" key="1">
    <citation type="submission" date="2016-09" db="EMBL/GenBank/DDBJ databases">
        <title>Complete genome sequencing of Streptomyces lydicus 103 and metabolic pathways analysis of antibiotic biosynthesis.</title>
        <authorList>
            <person name="Jia N."/>
            <person name="Ding M.-Z."/>
            <person name="Gao F."/>
            <person name="Yuan Y.-J."/>
        </authorList>
    </citation>
    <scope>NUCLEOTIDE SEQUENCE [LARGE SCALE GENOMIC DNA]</scope>
    <source>
        <strain evidence="8 9">103</strain>
    </source>
</reference>
<feature type="transmembrane region" description="Helical" evidence="7">
    <location>
        <begin position="12"/>
        <end position="35"/>
    </location>
</feature>
<keyword evidence="6 7" id="KW-0472">Membrane</keyword>
<keyword evidence="2" id="KW-0813">Transport</keyword>
<dbReference type="InterPro" id="IPR050171">
    <property type="entry name" value="MFS_Transporters"/>
</dbReference>
<dbReference type="Proteomes" id="UP000094094">
    <property type="component" value="Chromosome"/>
</dbReference>
<evidence type="ECO:0000256" key="6">
    <source>
        <dbReference type="ARBA" id="ARBA00023136"/>
    </source>
</evidence>
<dbReference type="GO" id="GO:0005886">
    <property type="term" value="C:plasma membrane"/>
    <property type="evidence" value="ECO:0007669"/>
    <property type="project" value="UniProtKB-SubCell"/>
</dbReference>
<evidence type="ECO:0000256" key="4">
    <source>
        <dbReference type="ARBA" id="ARBA00022692"/>
    </source>
</evidence>